<dbReference type="PROSITE" id="PS51257">
    <property type="entry name" value="PROKAR_LIPOPROTEIN"/>
    <property type="match status" value="1"/>
</dbReference>
<accession>A0A168L083</accession>
<dbReference type="InParanoid" id="A0A168L083"/>
<comment type="subcellular location">
    <subcellularLocation>
        <location evidence="10">Mitochondrion inner membrane</location>
        <topology evidence="10">Multi-pass membrane protein</topology>
    </subcellularLocation>
    <subcellularLocation>
        <location evidence="1">Mitochondrion membrane</location>
        <topology evidence="1">Multi-pass membrane protein</topology>
    </subcellularLocation>
</comment>
<evidence type="ECO:0000256" key="6">
    <source>
        <dbReference type="ARBA" id="ARBA00022989"/>
    </source>
</evidence>
<evidence type="ECO:0000313" key="12">
    <source>
        <dbReference type="EMBL" id="SAL95791.1"/>
    </source>
</evidence>
<keyword evidence="4 10" id="KW-0677">Repeat</keyword>
<evidence type="ECO:0000256" key="5">
    <source>
        <dbReference type="ARBA" id="ARBA00022792"/>
    </source>
</evidence>
<keyword evidence="5 10" id="KW-0999">Mitochondrion inner membrane</keyword>
<evidence type="ECO:0000256" key="10">
    <source>
        <dbReference type="HAMAP-Rule" id="MF_03064"/>
    </source>
</evidence>
<dbReference type="STRING" id="4829.A0A168L083"/>
<feature type="repeat" description="Solcar" evidence="11">
    <location>
        <begin position="15"/>
        <end position="117"/>
    </location>
</feature>
<dbReference type="Pfam" id="PF00153">
    <property type="entry name" value="Mito_carr"/>
    <property type="match status" value="3"/>
</dbReference>
<dbReference type="PROSITE" id="PS50920">
    <property type="entry name" value="SOLCAR"/>
    <property type="match status" value="3"/>
</dbReference>
<evidence type="ECO:0000256" key="7">
    <source>
        <dbReference type="ARBA" id="ARBA00023128"/>
    </source>
</evidence>
<evidence type="ECO:0000256" key="3">
    <source>
        <dbReference type="ARBA" id="ARBA00022692"/>
    </source>
</evidence>
<dbReference type="OMA" id="WGIYEEL"/>
<keyword evidence="8 10" id="KW-0472">Membrane</keyword>
<organism evidence="12">
    <name type="scientific">Absidia glauca</name>
    <name type="common">Pin mould</name>
    <dbReference type="NCBI Taxonomy" id="4829"/>
    <lineage>
        <taxon>Eukaryota</taxon>
        <taxon>Fungi</taxon>
        <taxon>Fungi incertae sedis</taxon>
        <taxon>Mucoromycota</taxon>
        <taxon>Mucoromycotina</taxon>
        <taxon>Mucoromycetes</taxon>
        <taxon>Mucorales</taxon>
        <taxon>Cunninghamellaceae</taxon>
        <taxon>Absidia</taxon>
    </lineage>
</organism>
<dbReference type="EMBL" id="LT550481">
    <property type="protein sequence ID" value="SAL95791.1"/>
    <property type="molecule type" value="Genomic_DNA"/>
</dbReference>
<evidence type="ECO:0000313" key="13">
    <source>
        <dbReference type="Proteomes" id="UP000078561"/>
    </source>
</evidence>
<comment type="catalytic activity">
    <reaction evidence="9 10">
        <text>glycine(in) = glycine(out)</text>
        <dbReference type="Rhea" id="RHEA:70715"/>
        <dbReference type="ChEBI" id="CHEBI:57305"/>
    </reaction>
</comment>
<evidence type="ECO:0000256" key="11">
    <source>
        <dbReference type="PROSITE-ProRule" id="PRU00282"/>
    </source>
</evidence>
<dbReference type="PANTHER" id="PTHR46181">
    <property type="entry name" value="MITOCHONDRIAL GLYCINE TRANSPORTER"/>
    <property type="match status" value="1"/>
</dbReference>
<dbReference type="PANTHER" id="PTHR46181:SF3">
    <property type="entry name" value="MITOCHONDRIAL GLYCINE TRANSPORTER"/>
    <property type="match status" value="1"/>
</dbReference>
<dbReference type="InterPro" id="IPR030847">
    <property type="entry name" value="Hem25/SLC25A38"/>
</dbReference>
<dbReference type="HAMAP" id="MF_03064">
    <property type="entry name" value="SLC25A38"/>
    <property type="match status" value="1"/>
</dbReference>
<name>A0A168L083_ABSGL</name>
<dbReference type="GO" id="GO:1904983">
    <property type="term" value="P:glycine import into mitochondrion"/>
    <property type="evidence" value="ECO:0007669"/>
    <property type="project" value="UniProtKB-UniRule"/>
</dbReference>
<protein>
    <recommendedName>
        <fullName evidence="10">Mitochondrial glycine transporter</fullName>
    </recommendedName>
    <alternativeName>
        <fullName evidence="10">Solute carrier family 25 member 38 homolog</fullName>
    </alternativeName>
</protein>
<dbReference type="Gene3D" id="1.50.40.10">
    <property type="entry name" value="Mitochondrial carrier domain"/>
    <property type="match status" value="2"/>
</dbReference>
<keyword evidence="2 10" id="KW-0813">Transport</keyword>
<dbReference type="InterPro" id="IPR002067">
    <property type="entry name" value="MCP"/>
</dbReference>
<feature type="repeat" description="Solcar" evidence="11">
    <location>
        <begin position="236"/>
        <end position="320"/>
    </location>
</feature>
<dbReference type="InterPro" id="IPR023395">
    <property type="entry name" value="MCP_dom_sf"/>
</dbReference>
<feature type="repeat" description="Solcar" evidence="11">
    <location>
        <begin position="139"/>
        <end position="223"/>
    </location>
</feature>
<keyword evidence="3 10" id="KW-0812">Transmembrane</keyword>
<keyword evidence="6 10" id="KW-1133">Transmembrane helix</keyword>
<dbReference type="Proteomes" id="UP000078561">
    <property type="component" value="Unassembled WGS sequence"/>
</dbReference>
<evidence type="ECO:0000256" key="9">
    <source>
        <dbReference type="ARBA" id="ARBA00034060"/>
    </source>
</evidence>
<proteinExistence type="inferred from homology"/>
<dbReference type="PRINTS" id="PR00926">
    <property type="entry name" value="MITOCARRIER"/>
</dbReference>
<dbReference type="InterPro" id="IPR018108">
    <property type="entry name" value="MCP_transmembrane"/>
</dbReference>
<evidence type="ECO:0000256" key="2">
    <source>
        <dbReference type="ARBA" id="ARBA00022448"/>
    </source>
</evidence>
<dbReference type="SUPFAM" id="SSF103506">
    <property type="entry name" value="Mitochondrial carrier"/>
    <property type="match status" value="1"/>
</dbReference>
<keyword evidence="13" id="KW-1185">Reference proteome</keyword>
<reference evidence="12" key="1">
    <citation type="submission" date="2016-04" db="EMBL/GenBank/DDBJ databases">
        <authorList>
            <person name="Evans L.H."/>
            <person name="Alamgir A."/>
            <person name="Owens N."/>
            <person name="Weber N.D."/>
            <person name="Virtaneva K."/>
            <person name="Barbian K."/>
            <person name="Babar A."/>
            <person name="Rosenke K."/>
        </authorList>
    </citation>
    <scope>NUCLEOTIDE SEQUENCE [LARGE SCALE GENOMIC DNA]</scope>
    <source>
        <strain evidence="12">CBS 101.48</strain>
    </source>
</reference>
<sequence>MAKNTTLSTTKTNTKPPLLHLTGGAISGMVACLTLQPLDLIKTRLQQQRQDHLAFLREAKLKGLLVAPQKSTMYSTIRDIVANKGMFGLWRGTVPTILRNVPGSAMYFFALSEIRTILARTRTTWQPWLSIKNTSIHEQKQWENLVSGMSARGAVGYVMMPITVVKVRYESNFYNYKSMTEAFGSIIKHDGMRGLFAGYGATFIRDAPFAGIYLFFYENCKRRANVWTELHQYQVANAVINMGSGVVAGMTATILTQPFDMLKTRMQLKPTIYKNLLQAATKVLKEEGVMGFFDGISVRLIRKPLNSAIAWTIYEEILRWYTRQQTLENHL</sequence>
<comment type="function">
    <text evidence="10">Mitochondrial glycine transporter that imports glycine into the mitochondrial matrix. Plays an important role in providing glycine for the first enzymatic step in heme biosynthesis, the condensation of glycine with succinyl-CoA to produce 5-aminolevulinate (ALA) in the miochondrial matrix.</text>
</comment>
<dbReference type="GO" id="GO:0015187">
    <property type="term" value="F:glycine transmembrane transporter activity"/>
    <property type="evidence" value="ECO:0007669"/>
    <property type="project" value="UniProtKB-UniRule"/>
</dbReference>
<evidence type="ECO:0000256" key="4">
    <source>
        <dbReference type="ARBA" id="ARBA00022737"/>
    </source>
</evidence>
<dbReference type="OrthoDB" id="1924968at2759"/>
<dbReference type="AlphaFoldDB" id="A0A168L083"/>
<dbReference type="GO" id="GO:0005743">
    <property type="term" value="C:mitochondrial inner membrane"/>
    <property type="evidence" value="ECO:0007669"/>
    <property type="project" value="UniProtKB-SubCell"/>
</dbReference>
<dbReference type="FunCoup" id="A0A168L083">
    <property type="interactions" value="242"/>
</dbReference>
<comment type="similarity">
    <text evidence="10">Belongs to the mitochondrial carrier (TC 2.A.29) family. SLC25A38 subfamily.</text>
</comment>
<evidence type="ECO:0000256" key="1">
    <source>
        <dbReference type="ARBA" id="ARBA00004225"/>
    </source>
</evidence>
<keyword evidence="7 10" id="KW-0496">Mitochondrion</keyword>
<evidence type="ECO:0000256" key="8">
    <source>
        <dbReference type="ARBA" id="ARBA00023136"/>
    </source>
</evidence>
<gene>
    <name evidence="12" type="primary">ABSGL_01132.1 scaffold 1223</name>
</gene>